<evidence type="ECO:0008006" key="3">
    <source>
        <dbReference type="Google" id="ProtNLM"/>
    </source>
</evidence>
<sequence>MSPCCPMSPWCPMSACCPMSPWCPMSPCCARCLPAARDVSLLRPMCLCCARCVSAAPDVSLLCDVSLLPFRVYLPTSKQMCRTSVIYSSLCSSLK</sequence>
<protein>
    <recommendedName>
        <fullName evidence="3">Secreted protein</fullName>
    </recommendedName>
</protein>
<evidence type="ECO:0000313" key="1">
    <source>
        <dbReference type="EMBL" id="KAG8537042.1"/>
    </source>
</evidence>
<organism evidence="1 2">
    <name type="scientific">Engystomops pustulosus</name>
    <name type="common">Tungara frog</name>
    <name type="synonym">Physalaemus pustulosus</name>
    <dbReference type="NCBI Taxonomy" id="76066"/>
    <lineage>
        <taxon>Eukaryota</taxon>
        <taxon>Metazoa</taxon>
        <taxon>Chordata</taxon>
        <taxon>Craniata</taxon>
        <taxon>Vertebrata</taxon>
        <taxon>Euteleostomi</taxon>
        <taxon>Amphibia</taxon>
        <taxon>Batrachia</taxon>
        <taxon>Anura</taxon>
        <taxon>Neobatrachia</taxon>
        <taxon>Hyloidea</taxon>
        <taxon>Leptodactylidae</taxon>
        <taxon>Leiuperinae</taxon>
        <taxon>Engystomops</taxon>
    </lineage>
</organism>
<accession>A0AAV6YIL5</accession>
<dbReference type="Proteomes" id="UP000824782">
    <property type="component" value="Unassembled WGS sequence"/>
</dbReference>
<name>A0AAV6YIL5_ENGPU</name>
<reference evidence="1" key="1">
    <citation type="thesis" date="2020" institute="ProQuest LLC" country="789 East Eisenhower Parkway, Ann Arbor, MI, USA">
        <title>Comparative Genomics and Chromosome Evolution.</title>
        <authorList>
            <person name="Mudd A.B."/>
        </authorList>
    </citation>
    <scope>NUCLEOTIDE SEQUENCE</scope>
    <source>
        <strain evidence="1">237g6f4</strain>
        <tissue evidence="1">Blood</tissue>
    </source>
</reference>
<comment type="caution">
    <text evidence="1">The sequence shown here is derived from an EMBL/GenBank/DDBJ whole genome shotgun (WGS) entry which is preliminary data.</text>
</comment>
<keyword evidence="2" id="KW-1185">Reference proteome</keyword>
<proteinExistence type="predicted"/>
<dbReference type="AlphaFoldDB" id="A0AAV6YIL5"/>
<gene>
    <name evidence="1" type="ORF">GDO81_025175</name>
</gene>
<evidence type="ECO:0000313" key="2">
    <source>
        <dbReference type="Proteomes" id="UP000824782"/>
    </source>
</evidence>
<dbReference type="EMBL" id="WNYA01034605">
    <property type="protein sequence ID" value="KAG8537042.1"/>
    <property type="molecule type" value="Genomic_DNA"/>
</dbReference>